<evidence type="ECO:0000256" key="5">
    <source>
        <dbReference type="ARBA" id="ARBA00023136"/>
    </source>
</evidence>
<keyword evidence="3" id="KW-0812">Transmembrane</keyword>
<evidence type="ECO:0000256" key="2">
    <source>
        <dbReference type="ARBA" id="ARBA00006262"/>
    </source>
</evidence>
<accession>A0A7J7G220</accession>
<feature type="domain" description="Bicarbonate transporter-like transmembrane" evidence="6">
    <location>
        <begin position="96"/>
        <end position="147"/>
    </location>
</feature>
<evidence type="ECO:0000256" key="3">
    <source>
        <dbReference type="ARBA" id="ARBA00022692"/>
    </source>
</evidence>
<dbReference type="EMBL" id="JACBKZ010000013">
    <property type="protein sequence ID" value="KAF5934770.1"/>
    <property type="molecule type" value="Genomic_DNA"/>
</dbReference>
<dbReference type="PANTHER" id="PTHR11453:SF40">
    <property type="entry name" value="BORON TRANSPORTER 4-RELATED"/>
    <property type="match status" value="1"/>
</dbReference>
<proteinExistence type="inferred from homology"/>
<gene>
    <name evidence="7" type="ORF">HYC85_025899</name>
</gene>
<dbReference type="Pfam" id="PF00955">
    <property type="entry name" value="HCO3_cotransp"/>
    <property type="match status" value="1"/>
</dbReference>
<protein>
    <recommendedName>
        <fullName evidence="6">Bicarbonate transporter-like transmembrane domain-containing protein</fullName>
    </recommendedName>
</protein>
<dbReference type="Proteomes" id="UP000593564">
    <property type="component" value="Unassembled WGS sequence"/>
</dbReference>
<dbReference type="GO" id="GO:0005886">
    <property type="term" value="C:plasma membrane"/>
    <property type="evidence" value="ECO:0007669"/>
    <property type="project" value="TreeGrafter"/>
</dbReference>
<dbReference type="InterPro" id="IPR011531">
    <property type="entry name" value="HCO3_transpt-like_TM_dom"/>
</dbReference>
<sequence length="227" mass="25261">MKGLTLTISSIGAKVRFDQKCKGLAIKISYVETKKPVLIEIWNCEARSSEDFLARARNQKRVFSISGFARATQASLKRTFIPVIISEVAILKFIYFRILAPTTYIFFASALPVIVFGEQLNRETDGSLSIVDTLASTDVCGIIHSIFTRIAGELFGTLIAVLFMQEAIKDGNEVSLQTMGFLSLQEFPGGSFGPLPWESASLLHWTGRFLLSPYEESTYHLLVSIMF</sequence>
<dbReference type="InterPro" id="IPR003020">
    <property type="entry name" value="HCO3_transpt_euk"/>
</dbReference>
<comment type="subcellular location">
    <subcellularLocation>
        <location evidence="1">Membrane</location>
        <topology evidence="1">Multi-pass membrane protein</topology>
    </subcellularLocation>
</comment>
<evidence type="ECO:0000313" key="8">
    <source>
        <dbReference type="Proteomes" id="UP000593564"/>
    </source>
</evidence>
<reference evidence="8" key="1">
    <citation type="journal article" date="2020" name="Nat. Commun.">
        <title>Genome assembly of wild tea tree DASZ reveals pedigree and selection history of tea varieties.</title>
        <authorList>
            <person name="Zhang W."/>
            <person name="Zhang Y."/>
            <person name="Qiu H."/>
            <person name="Guo Y."/>
            <person name="Wan H."/>
            <person name="Zhang X."/>
            <person name="Scossa F."/>
            <person name="Alseekh S."/>
            <person name="Zhang Q."/>
            <person name="Wang P."/>
            <person name="Xu L."/>
            <person name="Schmidt M.H."/>
            <person name="Jia X."/>
            <person name="Li D."/>
            <person name="Zhu A."/>
            <person name="Guo F."/>
            <person name="Chen W."/>
            <person name="Ni D."/>
            <person name="Usadel B."/>
            <person name="Fernie A.R."/>
            <person name="Wen W."/>
        </authorList>
    </citation>
    <scope>NUCLEOTIDE SEQUENCE [LARGE SCALE GENOMIC DNA]</scope>
    <source>
        <strain evidence="8">cv. G240</strain>
    </source>
</reference>
<evidence type="ECO:0000256" key="4">
    <source>
        <dbReference type="ARBA" id="ARBA00022989"/>
    </source>
</evidence>
<dbReference type="GO" id="GO:0005452">
    <property type="term" value="F:solute:inorganic anion antiporter activity"/>
    <property type="evidence" value="ECO:0007669"/>
    <property type="project" value="InterPro"/>
</dbReference>
<organism evidence="7 8">
    <name type="scientific">Camellia sinensis</name>
    <name type="common">Tea plant</name>
    <name type="synonym">Thea sinensis</name>
    <dbReference type="NCBI Taxonomy" id="4442"/>
    <lineage>
        <taxon>Eukaryota</taxon>
        <taxon>Viridiplantae</taxon>
        <taxon>Streptophyta</taxon>
        <taxon>Embryophyta</taxon>
        <taxon>Tracheophyta</taxon>
        <taxon>Spermatophyta</taxon>
        <taxon>Magnoliopsida</taxon>
        <taxon>eudicotyledons</taxon>
        <taxon>Gunneridae</taxon>
        <taxon>Pentapetalae</taxon>
        <taxon>asterids</taxon>
        <taxon>Ericales</taxon>
        <taxon>Theaceae</taxon>
        <taxon>Camellia</taxon>
    </lineage>
</organism>
<comment type="similarity">
    <text evidence="2">Belongs to the anion exchanger (TC 2.A.31.3) family.</text>
</comment>
<reference evidence="7 8" key="2">
    <citation type="submission" date="2020-07" db="EMBL/GenBank/DDBJ databases">
        <title>Genome assembly of wild tea tree DASZ reveals pedigree and selection history of tea varieties.</title>
        <authorList>
            <person name="Zhang W."/>
        </authorList>
    </citation>
    <scope>NUCLEOTIDE SEQUENCE [LARGE SCALE GENOMIC DNA]</scope>
    <source>
        <strain evidence="8">cv. G240</strain>
        <tissue evidence="7">Leaf</tissue>
    </source>
</reference>
<keyword evidence="5" id="KW-0472">Membrane</keyword>
<evidence type="ECO:0000256" key="1">
    <source>
        <dbReference type="ARBA" id="ARBA00004141"/>
    </source>
</evidence>
<name>A0A7J7G220_CAMSI</name>
<dbReference type="GO" id="GO:0050801">
    <property type="term" value="P:monoatomic ion homeostasis"/>
    <property type="evidence" value="ECO:0007669"/>
    <property type="project" value="TreeGrafter"/>
</dbReference>
<dbReference type="AlphaFoldDB" id="A0A7J7G220"/>
<evidence type="ECO:0000313" key="7">
    <source>
        <dbReference type="EMBL" id="KAF5934770.1"/>
    </source>
</evidence>
<dbReference type="PANTHER" id="PTHR11453">
    <property type="entry name" value="ANION EXCHANGE PROTEIN"/>
    <property type="match status" value="1"/>
</dbReference>
<evidence type="ECO:0000259" key="6">
    <source>
        <dbReference type="Pfam" id="PF00955"/>
    </source>
</evidence>
<keyword evidence="4" id="KW-1133">Transmembrane helix</keyword>
<keyword evidence="8" id="KW-1185">Reference proteome</keyword>
<comment type="caution">
    <text evidence="7">The sequence shown here is derived from an EMBL/GenBank/DDBJ whole genome shotgun (WGS) entry which is preliminary data.</text>
</comment>
<dbReference type="GO" id="GO:0006820">
    <property type="term" value="P:monoatomic anion transport"/>
    <property type="evidence" value="ECO:0007669"/>
    <property type="project" value="InterPro"/>
</dbReference>